<dbReference type="Pfam" id="PF13619">
    <property type="entry name" value="KTSC"/>
    <property type="match status" value="1"/>
</dbReference>
<sequence length="77" mass="8667">MNRHNVASALFSSAGYDATTGVLELEYRNGACRRWLAVPAKEYQAFCAAADCDTFFRTRIEGRYISLRGSLSLRRDV</sequence>
<dbReference type="RefSeq" id="WP_029519741.1">
    <property type="nucleotide sequence ID" value="NZ_ADWZ01000022.1"/>
</dbReference>
<dbReference type="EMBL" id="WKLC01000013">
    <property type="protein sequence ID" value="MSE13792.1"/>
    <property type="molecule type" value="Genomic_DNA"/>
</dbReference>
<evidence type="ECO:0000259" key="1">
    <source>
        <dbReference type="Pfam" id="PF13619"/>
    </source>
</evidence>
<evidence type="ECO:0000313" key="2">
    <source>
        <dbReference type="EMBL" id="MSE13792.1"/>
    </source>
</evidence>
<dbReference type="AlphaFoldDB" id="A0A7X2MIB1"/>
<protein>
    <submittedName>
        <fullName evidence="2">KTSC domain-containing protein</fullName>
    </submittedName>
</protein>
<gene>
    <name evidence="2" type="ORF">GKC49_01070</name>
</gene>
<comment type="caution">
    <text evidence="2">The sequence shown here is derived from an EMBL/GenBank/DDBJ whole genome shotgun (WGS) entry which is preliminary data.</text>
</comment>
<dbReference type="Proteomes" id="UP000461948">
    <property type="component" value="Unassembled WGS sequence"/>
</dbReference>
<reference evidence="2 3" key="1">
    <citation type="submission" date="2019-11" db="EMBL/GenBank/DDBJ databases">
        <title>Draft Genome Sequence of Plant Growth-Promoting Rhizosphere-Associated Bacteria.</title>
        <authorList>
            <person name="Vasilyev I.Y."/>
            <person name="Radchenko V."/>
            <person name="Ilnitskaya E.V."/>
        </authorList>
    </citation>
    <scope>NUCLEOTIDE SEQUENCE [LARGE SCALE GENOMIC DNA]</scope>
    <source>
        <strain evidence="2 3">VRA_MhP_f</strain>
    </source>
</reference>
<name>A0A7X2MIB1_ENTAG</name>
<feature type="domain" description="KTSC" evidence="1">
    <location>
        <begin position="8"/>
        <end position="64"/>
    </location>
</feature>
<proteinExistence type="predicted"/>
<accession>A0A7X2MIB1</accession>
<dbReference type="InterPro" id="IPR025309">
    <property type="entry name" value="KTSC_dom"/>
</dbReference>
<evidence type="ECO:0000313" key="3">
    <source>
        <dbReference type="Proteomes" id="UP000461948"/>
    </source>
</evidence>
<organism evidence="2 3">
    <name type="scientific">Enterobacter agglomerans</name>
    <name type="common">Erwinia herbicola</name>
    <name type="synonym">Pantoea agglomerans</name>
    <dbReference type="NCBI Taxonomy" id="549"/>
    <lineage>
        <taxon>Bacteria</taxon>
        <taxon>Pseudomonadati</taxon>
        <taxon>Pseudomonadota</taxon>
        <taxon>Gammaproteobacteria</taxon>
        <taxon>Enterobacterales</taxon>
        <taxon>Erwiniaceae</taxon>
        <taxon>Pantoea</taxon>
        <taxon>Pantoea agglomerans group</taxon>
    </lineage>
</organism>